<dbReference type="Pfam" id="PF00400">
    <property type="entry name" value="WD40"/>
    <property type="match status" value="7"/>
</dbReference>
<dbReference type="InterPro" id="IPR029030">
    <property type="entry name" value="Caspase-like_dom_sf"/>
</dbReference>
<dbReference type="InterPro" id="IPR015943">
    <property type="entry name" value="WD40/YVTN_repeat-like_dom_sf"/>
</dbReference>
<feature type="repeat" description="WD" evidence="3">
    <location>
        <begin position="523"/>
        <end position="564"/>
    </location>
</feature>
<evidence type="ECO:0000259" key="5">
    <source>
        <dbReference type="Pfam" id="PF00656"/>
    </source>
</evidence>
<dbReference type="InterPro" id="IPR020472">
    <property type="entry name" value="WD40_PAC1"/>
</dbReference>
<feature type="repeat" description="WD" evidence="3">
    <location>
        <begin position="481"/>
        <end position="522"/>
    </location>
</feature>
<sequence length="1074" mass="120108">MRLTLTTLLLIVSFFSFSQSLETIVQKGHELAVFAIATSPDSNYVATASKDKSAKLWDLSTGREVRSFLGHEASVTSLEFTRDGKTLISGSSDKTVRLWDVLTGKELYSITTPDYITDIAIDPLMRFFVHAGYSDSGYGDSATVYDFKTRKAIARFLIDADKGLGSGVDVAISTDGKWIAFGQDNRKASLYEVNGWKLAKDFEYEKDGFCGGCGTRVMFSPDSKAIYVIPQNGKGRKYTLANFSLEREYIKDDEDLKGIAISTDGKRLAFATEKNVAVWDETGKSIATLPATEGEFHEIAFTNNSKHVLGTCDNNTAFAWNFLKQKKDIVLTGFLNSRDQGGLNYDPNFYWESAIAKFVRFKNSILISKDGKTLIKGKFGTKVKRWDIATGKAVMEYVGHKKGVLCYDLSKDGRKLLTGGGDGKIMLWDLQTGDSLKVIESYREPIFDIHFNSDETKVVTSSWDASMKVHDLETGKMLTYFDFQSYSAYNILFHPTDLYLISARLDNSLQMWEIDTRKEVRNFIGHTDVISSIHLSNDQKTLMSSSWDGSIRLWDVGTGLMTKKLKGHRGAIHVAIYSTDNKQIYSAGADRIIRVWDVASSQTIKTFEGHRAEITALLFSPDNKMLISHSVDGVTKFWDLDSGKEFFEHIHIGEKDWMVKNPDGYFNGTDDARKYIHFVSGMKTYSVDQFFNEFYRPDLLPKIFQNRGSEKKGIQGKLNNSPPPTVKVAVLPATQGKAELYIKITDNGAGAENLRLLHNGKSIGINRGELKFPSAKGQSTTYKQVIDLVGGPNTFSVVASNKDNVESDQHTTEIFSEHPSKSSTCYILSVGINEYKNAKLNLNYAKPDAESFSKIVDEKSTQLFKNIELHTLYDNNATRQHILDKLDELSTKIHQEDVFIFYYAGHGSMVDDKFYFIPTENLRLYDQSSLQKEAIEASILQDKLKQIKALKQLIIMDACQSGGSVELLATRGAGEEKAIAQLSRSAGIHVMASAGSEQFATEFAELGHGLFTYVLLKALRGEADGAPKDGKVTIYELKSYIDDQVPEMTRQLKGKPQYPYTFSRGQDFPVVIEE</sequence>
<dbReference type="PROSITE" id="PS00678">
    <property type="entry name" value="WD_REPEATS_1"/>
    <property type="match status" value="6"/>
</dbReference>
<feature type="domain" description="Peptidase C14 caspase" evidence="5">
    <location>
        <begin position="828"/>
        <end position="1059"/>
    </location>
</feature>
<dbReference type="InterPro" id="IPR036322">
    <property type="entry name" value="WD40_repeat_dom_sf"/>
</dbReference>
<gene>
    <name evidence="6" type="ORF">SAMN05660236_0149</name>
</gene>
<protein>
    <submittedName>
        <fullName evidence="6">WD40 repeat</fullName>
    </submittedName>
</protein>
<evidence type="ECO:0000256" key="2">
    <source>
        <dbReference type="ARBA" id="ARBA00022737"/>
    </source>
</evidence>
<dbReference type="RefSeq" id="WP_079684803.1">
    <property type="nucleotide sequence ID" value="NZ_FUZU01000001.1"/>
</dbReference>
<feature type="repeat" description="WD" evidence="3">
    <location>
        <begin position="26"/>
        <end position="67"/>
    </location>
</feature>
<accession>A0A1T5IKU8</accession>
<evidence type="ECO:0000313" key="6">
    <source>
        <dbReference type="EMBL" id="SKC39786.1"/>
    </source>
</evidence>
<dbReference type="STRING" id="688867.SAMN05660236_0149"/>
<feature type="repeat" description="WD" evidence="3">
    <location>
        <begin position="439"/>
        <end position="480"/>
    </location>
</feature>
<feature type="repeat" description="WD" evidence="3">
    <location>
        <begin position="565"/>
        <end position="606"/>
    </location>
</feature>
<dbReference type="InterPro" id="IPR011600">
    <property type="entry name" value="Pept_C14_caspase"/>
</dbReference>
<evidence type="ECO:0000313" key="7">
    <source>
        <dbReference type="Proteomes" id="UP000190961"/>
    </source>
</evidence>
<dbReference type="AlphaFoldDB" id="A0A1T5IKU8"/>
<dbReference type="InterPro" id="IPR001680">
    <property type="entry name" value="WD40_rpt"/>
</dbReference>
<dbReference type="InterPro" id="IPR019775">
    <property type="entry name" value="WD40_repeat_CS"/>
</dbReference>
<dbReference type="SUPFAM" id="SSF52129">
    <property type="entry name" value="Caspase-like"/>
    <property type="match status" value="1"/>
</dbReference>
<evidence type="ECO:0000256" key="4">
    <source>
        <dbReference type="SAM" id="SignalP"/>
    </source>
</evidence>
<feature type="repeat" description="WD" evidence="3">
    <location>
        <begin position="68"/>
        <end position="109"/>
    </location>
</feature>
<dbReference type="CDD" id="cd00200">
    <property type="entry name" value="WD40"/>
    <property type="match status" value="1"/>
</dbReference>
<proteinExistence type="predicted"/>
<keyword evidence="7" id="KW-1185">Reference proteome</keyword>
<dbReference type="GO" id="GO:0004197">
    <property type="term" value="F:cysteine-type endopeptidase activity"/>
    <property type="evidence" value="ECO:0007669"/>
    <property type="project" value="InterPro"/>
</dbReference>
<feature type="chain" id="PRO_5013092235" evidence="4">
    <location>
        <begin position="19"/>
        <end position="1074"/>
    </location>
</feature>
<dbReference type="PANTHER" id="PTHR22847">
    <property type="entry name" value="WD40 REPEAT PROTEIN"/>
    <property type="match status" value="1"/>
</dbReference>
<keyword evidence="2" id="KW-0677">Repeat</keyword>
<keyword evidence="1 3" id="KW-0853">WD repeat</keyword>
<dbReference type="Pfam" id="PF00656">
    <property type="entry name" value="Peptidase_C14"/>
    <property type="match status" value="1"/>
</dbReference>
<dbReference type="PRINTS" id="PR00320">
    <property type="entry name" value="GPROTEINBRPT"/>
</dbReference>
<dbReference type="EMBL" id="FUZU01000001">
    <property type="protein sequence ID" value="SKC39786.1"/>
    <property type="molecule type" value="Genomic_DNA"/>
</dbReference>
<reference evidence="6 7" key="1">
    <citation type="submission" date="2017-02" db="EMBL/GenBank/DDBJ databases">
        <authorList>
            <person name="Peterson S.W."/>
        </authorList>
    </citation>
    <scope>NUCLEOTIDE SEQUENCE [LARGE SCALE GENOMIC DNA]</scope>
    <source>
        <strain evidence="6 7">DSM 25262</strain>
    </source>
</reference>
<dbReference type="Proteomes" id="UP000190961">
    <property type="component" value="Unassembled WGS sequence"/>
</dbReference>
<evidence type="ECO:0000256" key="3">
    <source>
        <dbReference type="PROSITE-ProRule" id="PRU00221"/>
    </source>
</evidence>
<evidence type="ECO:0000256" key="1">
    <source>
        <dbReference type="ARBA" id="ARBA00022574"/>
    </source>
</evidence>
<dbReference type="GO" id="GO:0006508">
    <property type="term" value="P:proteolysis"/>
    <property type="evidence" value="ECO:0007669"/>
    <property type="project" value="InterPro"/>
</dbReference>
<dbReference type="SUPFAM" id="SSF50978">
    <property type="entry name" value="WD40 repeat-like"/>
    <property type="match status" value="2"/>
</dbReference>
<dbReference type="OrthoDB" id="1492850at2"/>
<dbReference type="SMART" id="SM00320">
    <property type="entry name" value="WD40"/>
    <property type="match status" value="11"/>
</dbReference>
<dbReference type="PROSITE" id="PS50082">
    <property type="entry name" value="WD_REPEATS_2"/>
    <property type="match status" value="8"/>
</dbReference>
<name>A0A1T5IKU8_9BACT</name>
<organism evidence="6 7">
    <name type="scientific">Ohtaekwangia koreensis</name>
    <dbReference type="NCBI Taxonomy" id="688867"/>
    <lineage>
        <taxon>Bacteria</taxon>
        <taxon>Pseudomonadati</taxon>
        <taxon>Bacteroidota</taxon>
        <taxon>Cytophagia</taxon>
        <taxon>Cytophagales</taxon>
        <taxon>Fulvivirgaceae</taxon>
        <taxon>Ohtaekwangia</taxon>
    </lineage>
</organism>
<dbReference type="Gene3D" id="3.40.50.1460">
    <property type="match status" value="1"/>
</dbReference>
<feature type="signal peptide" evidence="4">
    <location>
        <begin position="1"/>
        <end position="18"/>
    </location>
</feature>
<keyword evidence="4" id="KW-0732">Signal</keyword>
<feature type="repeat" description="WD" evidence="3">
    <location>
        <begin position="397"/>
        <end position="438"/>
    </location>
</feature>
<feature type="repeat" description="WD" evidence="3">
    <location>
        <begin position="607"/>
        <end position="648"/>
    </location>
</feature>
<dbReference type="Gene3D" id="2.130.10.10">
    <property type="entry name" value="YVTN repeat-like/Quinoprotein amine dehydrogenase"/>
    <property type="match status" value="4"/>
</dbReference>
<dbReference type="PROSITE" id="PS50294">
    <property type="entry name" value="WD_REPEATS_REGION"/>
    <property type="match status" value="6"/>
</dbReference>
<dbReference type="PANTHER" id="PTHR22847:SF637">
    <property type="entry name" value="WD REPEAT DOMAIN 5B"/>
    <property type="match status" value="1"/>
</dbReference>